<dbReference type="RefSeq" id="WP_310774732.1">
    <property type="nucleotide sequence ID" value="NZ_CP134052.1"/>
</dbReference>
<organism evidence="2 3">
    <name type="scientific">Brevibacillus brevis</name>
    <name type="common">Bacillus brevis</name>
    <dbReference type="NCBI Taxonomy" id="1393"/>
    <lineage>
        <taxon>Bacteria</taxon>
        <taxon>Bacillati</taxon>
        <taxon>Bacillota</taxon>
        <taxon>Bacilli</taxon>
        <taxon>Bacillales</taxon>
        <taxon>Paenibacillaceae</taxon>
        <taxon>Brevibacillus</taxon>
    </lineage>
</organism>
<keyword evidence="2" id="KW-0614">Plasmid</keyword>
<sequence>MKELHITKVLELSTAHISEETNGLIEQDVLGIVAYEKAEYGWLLLVPQDDYEEETRSLPDDLKAIFDLAQEHDCVWVMLDRDGYMYDSLPVFDW</sequence>
<name>A0ABY9TG01_BREBE</name>
<evidence type="ECO:0000259" key="1">
    <source>
        <dbReference type="Pfam" id="PF19419"/>
    </source>
</evidence>
<proteinExistence type="predicted"/>
<dbReference type="Proteomes" id="UP001256827">
    <property type="component" value="Plasmid pBbsI"/>
</dbReference>
<evidence type="ECO:0000313" key="3">
    <source>
        <dbReference type="Proteomes" id="UP001256827"/>
    </source>
</evidence>
<dbReference type="InterPro" id="IPR046025">
    <property type="entry name" value="DUF5983"/>
</dbReference>
<keyword evidence="3" id="KW-1185">Reference proteome</keyword>
<feature type="domain" description="DUF5983" evidence="1">
    <location>
        <begin position="9"/>
        <end position="94"/>
    </location>
</feature>
<dbReference type="EMBL" id="CP134052">
    <property type="protein sequence ID" value="WNC17938.1"/>
    <property type="molecule type" value="Genomic_DNA"/>
</dbReference>
<accession>A0ABY9TG01</accession>
<dbReference type="Pfam" id="PF19419">
    <property type="entry name" value="DUF5983"/>
    <property type="match status" value="1"/>
</dbReference>
<reference evidence="2 3" key="1">
    <citation type="submission" date="2023-09" db="EMBL/GenBank/DDBJ databases">
        <title>Complete Genome and Methylome dissection of Bacillus brevis NEB573 original source of BbsI restriction endonuclease.</title>
        <authorList>
            <person name="Fomenkov A."/>
            <person name="Roberts R.D."/>
        </authorList>
    </citation>
    <scope>NUCLEOTIDE SEQUENCE [LARGE SCALE GENOMIC DNA]</scope>
    <source>
        <strain evidence="2 3">NEB573</strain>
        <plasmid evidence="2 3">pBbsI</plasmid>
    </source>
</reference>
<evidence type="ECO:0000313" key="2">
    <source>
        <dbReference type="EMBL" id="WNC17938.1"/>
    </source>
</evidence>
<geneLocation type="plasmid" evidence="2 3">
    <name>pBbsI</name>
</geneLocation>
<gene>
    <name evidence="2" type="ORF">RGB73_30245</name>
</gene>
<protein>
    <recommendedName>
        <fullName evidence="1">DUF5983 domain-containing protein</fullName>
    </recommendedName>
</protein>